<dbReference type="STRING" id="1122204.SAMN05421781_0505"/>
<evidence type="ECO:0000313" key="1">
    <source>
        <dbReference type="EMBL" id="SDW11818.1"/>
    </source>
</evidence>
<sequence length="68" mass="7841">MGERMKEIHWDKVTGQLNFDILRTEEPVVLVVSEGRVRCAPLPAHGETKIVTHQGKVKRVKWDEGEEF</sequence>
<name>A0A1H2QY05_9BACI</name>
<dbReference type="RefSeq" id="WP_091610717.1">
    <property type="nucleotide sequence ID" value="NZ_FNNC01000001.1"/>
</dbReference>
<dbReference type="OrthoDB" id="2738462at2"/>
<organism evidence="1 2">
    <name type="scientific">Marinococcus luteus</name>
    <dbReference type="NCBI Taxonomy" id="1122204"/>
    <lineage>
        <taxon>Bacteria</taxon>
        <taxon>Bacillati</taxon>
        <taxon>Bacillota</taxon>
        <taxon>Bacilli</taxon>
        <taxon>Bacillales</taxon>
        <taxon>Bacillaceae</taxon>
        <taxon>Marinococcus</taxon>
    </lineage>
</organism>
<reference evidence="1 2" key="1">
    <citation type="submission" date="2016-10" db="EMBL/GenBank/DDBJ databases">
        <authorList>
            <person name="de Groot N.N."/>
        </authorList>
    </citation>
    <scope>NUCLEOTIDE SEQUENCE [LARGE SCALE GENOMIC DNA]</scope>
    <source>
        <strain evidence="1 2">DSM 23126</strain>
    </source>
</reference>
<accession>A0A1H2QY05</accession>
<dbReference type="AlphaFoldDB" id="A0A1H2QY05"/>
<protein>
    <submittedName>
        <fullName evidence="1">Uncharacterized protein</fullName>
    </submittedName>
</protein>
<dbReference type="Pfam" id="PF17356">
    <property type="entry name" value="PBSX_XtrA"/>
    <property type="match status" value="1"/>
</dbReference>
<dbReference type="EMBL" id="FNNC01000001">
    <property type="protein sequence ID" value="SDW11818.1"/>
    <property type="molecule type" value="Genomic_DNA"/>
</dbReference>
<proteinExistence type="predicted"/>
<dbReference type="InterPro" id="IPR035530">
    <property type="entry name" value="PBSX_XtrA"/>
</dbReference>
<keyword evidence="2" id="KW-1185">Reference proteome</keyword>
<gene>
    <name evidence="1" type="ORF">SAMN05421781_0505</name>
</gene>
<dbReference type="Proteomes" id="UP000199488">
    <property type="component" value="Unassembled WGS sequence"/>
</dbReference>
<evidence type="ECO:0000313" key="2">
    <source>
        <dbReference type="Proteomes" id="UP000199488"/>
    </source>
</evidence>